<sequence length="113" mass="12944">MRDLAPEIHRQRLVIEGVPRQPVVASQITSYLQELTGVLQMQPLMVPVTHSSPKFGWAGWIHWETSGAHFYAWDVPKLFFSVDIYTCKPFVAQDAVDFTAKTFEASIVEFKEF</sequence>
<dbReference type="GO" id="GO:0008295">
    <property type="term" value="P:spermidine biosynthetic process"/>
    <property type="evidence" value="ECO:0007669"/>
    <property type="project" value="InterPro"/>
</dbReference>
<dbReference type="RefSeq" id="WP_073391833.1">
    <property type="nucleotide sequence ID" value="NZ_FQVU01000005.1"/>
</dbReference>
<dbReference type="EMBL" id="FQVU01000005">
    <property type="protein sequence ID" value="SHH30453.1"/>
    <property type="molecule type" value="Genomic_DNA"/>
</dbReference>
<reference evidence="2 3" key="1">
    <citation type="submission" date="2016-11" db="EMBL/GenBank/DDBJ databases">
        <authorList>
            <person name="Jaros S."/>
            <person name="Januszkiewicz K."/>
            <person name="Wedrychowicz H."/>
        </authorList>
    </citation>
    <scope>NUCLEOTIDE SEQUENCE [LARGE SCALE GENOMIC DNA]</scope>
    <source>
        <strain evidence="2 3">DSM 45627</strain>
    </source>
</reference>
<dbReference type="GO" id="GO:0004014">
    <property type="term" value="F:adenosylmethionine decarboxylase activity"/>
    <property type="evidence" value="ECO:0007669"/>
    <property type="project" value="InterPro"/>
</dbReference>
<evidence type="ECO:0000313" key="3">
    <source>
        <dbReference type="Proteomes" id="UP000186132"/>
    </source>
</evidence>
<dbReference type="Gene3D" id="3.60.90.10">
    <property type="entry name" value="S-adenosylmethionine decarboxylase"/>
    <property type="match status" value="1"/>
</dbReference>
<keyword evidence="3" id="KW-1185">Reference proteome</keyword>
<dbReference type="OrthoDB" id="1494132at2"/>
<dbReference type="AlphaFoldDB" id="A0A1M5RXC9"/>
<name>A0A1M5RXC9_9ACTN</name>
<evidence type="ECO:0000256" key="1">
    <source>
        <dbReference type="ARBA" id="ARBA00001928"/>
    </source>
</evidence>
<gene>
    <name evidence="2" type="ORF">SAMN05443575_3666</name>
</gene>
<comment type="cofactor">
    <cofactor evidence="1">
        <name>pyruvate</name>
        <dbReference type="ChEBI" id="CHEBI:15361"/>
    </cofactor>
</comment>
<organism evidence="2 3">
    <name type="scientific">Jatrophihabitans endophyticus</name>
    <dbReference type="NCBI Taxonomy" id="1206085"/>
    <lineage>
        <taxon>Bacteria</taxon>
        <taxon>Bacillati</taxon>
        <taxon>Actinomycetota</taxon>
        <taxon>Actinomycetes</taxon>
        <taxon>Jatrophihabitantales</taxon>
        <taxon>Jatrophihabitantaceae</taxon>
        <taxon>Jatrophihabitans</taxon>
    </lineage>
</organism>
<evidence type="ECO:0000313" key="2">
    <source>
        <dbReference type="EMBL" id="SHH30453.1"/>
    </source>
</evidence>
<dbReference type="Pfam" id="PF02675">
    <property type="entry name" value="AdoMet_dc"/>
    <property type="match status" value="1"/>
</dbReference>
<proteinExistence type="predicted"/>
<dbReference type="InterPro" id="IPR003826">
    <property type="entry name" value="AdoMetDC_fam_prok"/>
</dbReference>
<accession>A0A1M5RXC9</accession>
<protein>
    <submittedName>
        <fullName evidence="2">S-adenosylmethionine decarboxylase</fullName>
    </submittedName>
</protein>
<dbReference type="Proteomes" id="UP000186132">
    <property type="component" value="Unassembled WGS sequence"/>
</dbReference>